<organism evidence="1 2">
    <name type="scientific">Prosthecodimorpha hirschii</name>
    <dbReference type="NCBI Taxonomy" id="665126"/>
    <lineage>
        <taxon>Bacteria</taxon>
        <taxon>Pseudomonadati</taxon>
        <taxon>Pseudomonadota</taxon>
        <taxon>Alphaproteobacteria</taxon>
        <taxon>Hyphomicrobiales</taxon>
        <taxon>Ancalomicrobiaceae</taxon>
        <taxon>Prosthecodimorpha</taxon>
    </lineage>
</organism>
<gene>
    <name evidence="1" type="ORF">ABB55_14005</name>
</gene>
<sequence length="201" mass="21840">MAASIVVTYDGRGVASMLSAATLLASPDRLGRALHDSVRAAGDKTRTVVRKSLHQQMGTKRYGTIVAATRSFIPGPMTYVIEGRGKGLPIIEFPVRGSRAKGRTWRDQPRDAAGRFGPLPPSDIGFVTARPWRVAHNFKRSFVAADGTYKARLPGSTRTRKLFGPSVAKEIVKVATLTAFEATAPREMDLQIGKRLARILP</sequence>
<name>A0A0P6W436_9HYPH</name>
<dbReference type="EMBL" id="LJYW01000001">
    <property type="protein sequence ID" value="KPL53188.1"/>
    <property type="molecule type" value="Genomic_DNA"/>
</dbReference>
<evidence type="ECO:0000313" key="2">
    <source>
        <dbReference type="Proteomes" id="UP000048984"/>
    </source>
</evidence>
<reference evidence="1 2" key="1">
    <citation type="submission" date="2015-09" db="EMBL/GenBank/DDBJ databases">
        <authorList>
            <person name="Jackson K.R."/>
            <person name="Lunt B.L."/>
            <person name="Fisher J.N.B."/>
            <person name="Gardner A.V."/>
            <person name="Bailey M.E."/>
            <person name="Deus L.M."/>
            <person name="Earl A.S."/>
            <person name="Gibby P.D."/>
            <person name="Hartmann K.A."/>
            <person name="Liu J.E."/>
            <person name="Manci A.M."/>
            <person name="Nielsen D.A."/>
            <person name="Solomon M.B."/>
            <person name="Breakwell D.P."/>
            <person name="Burnett S.H."/>
            <person name="Grose J.H."/>
        </authorList>
    </citation>
    <scope>NUCLEOTIDE SEQUENCE [LARGE SCALE GENOMIC DNA]</scope>
    <source>
        <strain evidence="1 2">16</strain>
    </source>
</reference>
<comment type="caution">
    <text evidence="1">The sequence shown here is derived from an EMBL/GenBank/DDBJ whole genome shotgun (WGS) entry which is preliminary data.</text>
</comment>
<evidence type="ECO:0000313" key="1">
    <source>
        <dbReference type="EMBL" id="KPL53188.1"/>
    </source>
</evidence>
<dbReference type="AlphaFoldDB" id="A0A0P6W436"/>
<dbReference type="RefSeq" id="WP_054359353.1">
    <property type="nucleotide sequence ID" value="NZ_LJYW01000001.1"/>
</dbReference>
<accession>A0A0P6W436</accession>
<reference evidence="1 2" key="2">
    <citation type="submission" date="2015-10" db="EMBL/GenBank/DDBJ databases">
        <title>Draft Genome Sequence of Prosthecomicrobium hirschii ATCC 27832.</title>
        <authorList>
            <person name="Daniel J."/>
            <person name="Givan S.A."/>
            <person name="Brun Y.V."/>
            <person name="Brown P.J."/>
        </authorList>
    </citation>
    <scope>NUCLEOTIDE SEQUENCE [LARGE SCALE GENOMIC DNA]</scope>
    <source>
        <strain evidence="1 2">16</strain>
    </source>
</reference>
<dbReference type="Proteomes" id="UP000048984">
    <property type="component" value="Unassembled WGS sequence"/>
</dbReference>
<keyword evidence="2" id="KW-1185">Reference proteome</keyword>
<protein>
    <submittedName>
        <fullName evidence="1">Uncharacterized protein</fullName>
    </submittedName>
</protein>
<proteinExistence type="predicted"/>